<accession>A0A0E0NUC2</accession>
<evidence type="ECO:0000259" key="6">
    <source>
        <dbReference type="PROSITE" id="PS51733"/>
    </source>
</evidence>
<dbReference type="EC" id="2.3.1.181" evidence="3"/>
<sequence length="397" mass="44127">MSGGARRVLEAWRLGVVRYGDALGLQERLVTDRRAGRVPDLVLSLQHPPTYTLGKRRTDHNLLLPEADLRALGADIHRTERGGDVTFHGPRQAVLYPILSLRAIGLGARRYVEGLESAMIEVAALYGVQARPGAAGETGVWVGDRKIGAIGVRISSGFTCHGLAFNIDPDLGFFEHIVPCGIADKEVTSLRREAAVELPPDEVIHDQLVQSLARTFCFSDVEFKDESECADMESYQLKMHPDIRCCKIGAQCRTAFVLQHQPPKNRLPNAVEEADSCSLKVCYAVLRLKKMETAFPDAVCSWNSEGLRGRKALLHDLYWTTSMLFTAAPKSPVLYGEQIQHIMEECTTLSFEYISVTGILILEHENTIFTLNNYRSVVKLRSVLIRLDDCPASYCLT</sequence>
<dbReference type="PROSITE" id="PS51733">
    <property type="entry name" value="BPL_LPL_CATALYTIC"/>
    <property type="match status" value="1"/>
</dbReference>
<comment type="pathway">
    <text evidence="1">Protein modification; protein lipoylation via endogenous pathway; protein N(6)-(lipoyl)lysine from octanoyl-[acyl-carrier-protein]: step 1/2.</text>
</comment>
<evidence type="ECO:0000313" key="8">
    <source>
        <dbReference type="Proteomes" id="UP000008022"/>
    </source>
</evidence>
<dbReference type="FunFam" id="3.30.930.10:FF:000063">
    <property type="entry name" value="Octanoyltransferase LIP2, mitochondrial"/>
    <property type="match status" value="1"/>
</dbReference>
<evidence type="ECO:0000256" key="5">
    <source>
        <dbReference type="ARBA" id="ARBA00023315"/>
    </source>
</evidence>
<evidence type="ECO:0000313" key="7">
    <source>
        <dbReference type="EnsemblPlants" id="ORUFI03G16070.2"/>
    </source>
</evidence>
<dbReference type="InterPro" id="IPR045864">
    <property type="entry name" value="aa-tRNA-synth_II/BPL/LPL"/>
</dbReference>
<dbReference type="Gramene" id="ORUFI03G16070.2">
    <property type="protein sequence ID" value="ORUFI03G16070.2"/>
    <property type="gene ID" value="ORUFI03G16070"/>
</dbReference>
<reference evidence="7" key="2">
    <citation type="submission" date="2015-06" db="UniProtKB">
        <authorList>
            <consortium name="EnsemblPlants"/>
        </authorList>
    </citation>
    <scope>IDENTIFICATION</scope>
</reference>
<dbReference type="GO" id="GO:0009249">
    <property type="term" value="P:protein lipoylation"/>
    <property type="evidence" value="ECO:0007669"/>
    <property type="project" value="InterPro"/>
</dbReference>
<dbReference type="CDD" id="cd16444">
    <property type="entry name" value="LipB"/>
    <property type="match status" value="1"/>
</dbReference>
<dbReference type="EnsemblPlants" id="ORUFI03G16070.2">
    <property type="protein sequence ID" value="ORUFI03G16070.2"/>
    <property type="gene ID" value="ORUFI03G16070"/>
</dbReference>
<keyword evidence="4" id="KW-0808">Transferase</keyword>
<reference evidence="8" key="1">
    <citation type="submission" date="2013-06" db="EMBL/GenBank/DDBJ databases">
        <authorList>
            <person name="Zhao Q."/>
        </authorList>
    </citation>
    <scope>NUCLEOTIDE SEQUENCE</scope>
    <source>
        <strain evidence="8">cv. W1943</strain>
    </source>
</reference>
<dbReference type="InterPro" id="IPR000544">
    <property type="entry name" value="Octanoyltransferase"/>
</dbReference>
<dbReference type="NCBIfam" id="NF010925">
    <property type="entry name" value="PRK14345.1"/>
    <property type="match status" value="1"/>
</dbReference>
<dbReference type="SUPFAM" id="SSF55681">
    <property type="entry name" value="Class II aaRS and biotin synthetases"/>
    <property type="match status" value="1"/>
</dbReference>
<proteinExistence type="inferred from homology"/>
<dbReference type="Pfam" id="PF21948">
    <property type="entry name" value="LplA-B_cat"/>
    <property type="match status" value="1"/>
</dbReference>
<dbReference type="HAMAP" id="MF_00013">
    <property type="entry name" value="LipB"/>
    <property type="match status" value="1"/>
</dbReference>
<evidence type="ECO:0000256" key="3">
    <source>
        <dbReference type="ARBA" id="ARBA00012334"/>
    </source>
</evidence>
<evidence type="ECO:0000256" key="1">
    <source>
        <dbReference type="ARBA" id="ARBA00004821"/>
    </source>
</evidence>
<keyword evidence="5" id="KW-0012">Acyltransferase</keyword>
<keyword evidence="8" id="KW-1185">Reference proteome</keyword>
<dbReference type="PANTHER" id="PTHR10993">
    <property type="entry name" value="OCTANOYLTRANSFERASE"/>
    <property type="match status" value="1"/>
</dbReference>
<dbReference type="PANTHER" id="PTHR10993:SF15">
    <property type="entry name" value="OCTANOYLTRANSFERASE LIP2, MITOCHONDRIAL"/>
    <property type="match status" value="1"/>
</dbReference>
<dbReference type="AlphaFoldDB" id="A0A0E0NUC2"/>
<comment type="similarity">
    <text evidence="2">Belongs to the LipB family.</text>
</comment>
<dbReference type="UniPathway" id="UPA00538">
    <property type="reaction ID" value="UER00592"/>
</dbReference>
<organism evidence="7 8">
    <name type="scientific">Oryza rufipogon</name>
    <name type="common">Brownbeard rice</name>
    <name type="synonym">Asian wild rice</name>
    <dbReference type="NCBI Taxonomy" id="4529"/>
    <lineage>
        <taxon>Eukaryota</taxon>
        <taxon>Viridiplantae</taxon>
        <taxon>Streptophyta</taxon>
        <taxon>Embryophyta</taxon>
        <taxon>Tracheophyta</taxon>
        <taxon>Spermatophyta</taxon>
        <taxon>Magnoliopsida</taxon>
        <taxon>Liliopsida</taxon>
        <taxon>Poales</taxon>
        <taxon>Poaceae</taxon>
        <taxon>BOP clade</taxon>
        <taxon>Oryzoideae</taxon>
        <taxon>Oryzeae</taxon>
        <taxon>Oryzinae</taxon>
        <taxon>Oryza</taxon>
    </lineage>
</organism>
<dbReference type="NCBIfam" id="TIGR00214">
    <property type="entry name" value="lipB"/>
    <property type="match status" value="1"/>
</dbReference>
<dbReference type="InterPro" id="IPR004143">
    <property type="entry name" value="BPL_LPL_catalytic"/>
</dbReference>
<feature type="domain" description="BPL/LPL catalytic" evidence="6">
    <location>
        <begin position="36"/>
        <end position="220"/>
    </location>
</feature>
<name>A0A0E0NUC2_ORYRU</name>
<dbReference type="GO" id="GO:0033819">
    <property type="term" value="F:lipoyl(octanoyl) transferase activity"/>
    <property type="evidence" value="ECO:0007669"/>
    <property type="project" value="UniProtKB-EC"/>
</dbReference>
<dbReference type="Gene3D" id="3.30.930.10">
    <property type="entry name" value="Bira Bifunctional Protein, Domain 2"/>
    <property type="match status" value="1"/>
</dbReference>
<evidence type="ECO:0000256" key="4">
    <source>
        <dbReference type="ARBA" id="ARBA00022679"/>
    </source>
</evidence>
<evidence type="ECO:0000256" key="2">
    <source>
        <dbReference type="ARBA" id="ARBA00007907"/>
    </source>
</evidence>
<protein>
    <recommendedName>
        <fullName evidence="3">lipoyl(octanoyl) transferase</fullName>
        <ecNumber evidence="3">2.3.1.181</ecNumber>
    </recommendedName>
</protein>
<dbReference type="Proteomes" id="UP000008022">
    <property type="component" value="Unassembled WGS sequence"/>
</dbReference>
<dbReference type="HOGENOM" id="CLU_035168_1_1_1"/>